<feature type="region of interest" description="Disordered" evidence="1">
    <location>
        <begin position="467"/>
        <end position="523"/>
    </location>
</feature>
<feature type="compositionally biased region" description="Basic residues" evidence="1">
    <location>
        <begin position="141"/>
        <end position="150"/>
    </location>
</feature>
<accession>S3DSD4</accession>
<feature type="compositionally biased region" description="Basic and acidic residues" evidence="1">
    <location>
        <begin position="91"/>
        <end position="101"/>
    </location>
</feature>
<dbReference type="Proteomes" id="UP000016922">
    <property type="component" value="Unassembled WGS sequence"/>
</dbReference>
<keyword evidence="3" id="KW-1185">Reference proteome</keyword>
<reference evidence="2 3" key="1">
    <citation type="journal article" date="2013" name="BMC Genomics">
        <title>Genomics-driven discovery of the pneumocandin biosynthetic gene cluster in the fungus Glarea lozoyensis.</title>
        <authorList>
            <person name="Chen L."/>
            <person name="Yue Q."/>
            <person name="Zhang X."/>
            <person name="Xiang M."/>
            <person name="Wang C."/>
            <person name="Li S."/>
            <person name="Che Y."/>
            <person name="Ortiz-Lopez F.J."/>
            <person name="Bills G.F."/>
            <person name="Liu X."/>
            <person name="An Z."/>
        </authorList>
    </citation>
    <scope>NUCLEOTIDE SEQUENCE [LARGE SCALE GENOMIC DNA]</scope>
    <source>
        <strain evidence="3">ATCC 20868 / MF5171</strain>
    </source>
</reference>
<feature type="compositionally biased region" description="Basic and acidic residues" evidence="1">
    <location>
        <begin position="10"/>
        <end position="31"/>
    </location>
</feature>
<gene>
    <name evidence="2" type="ORF">GLAREA_00488</name>
</gene>
<dbReference type="eggNOG" id="ENOG502S2MG">
    <property type="taxonomic scope" value="Eukaryota"/>
</dbReference>
<feature type="compositionally biased region" description="Basic and acidic residues" evidence="1">
    <location>
        <begin position="116"/>
        <end position="129"/>
    </location>
</feature>
<protein>
    <recommendedName>
        <fullName evidence="4">Meiotically up-regulated gene 65 protein</fullName>
    </recommendedName>
</protein>
<dbReference type="KEGG" id="glz:GLAREA_00488"/>
<dbReference type="GeneID" id="19459546"/>
<organism evidence="2 3">
    <name type="scientific">Glarea lozoyensis (strain ATCC 20868 / MF5171)</name>
    <dbReference type="NCBI Taxonomy" id="1116229"/>
    <lineage>
        <taxon>Eukaryota</taxon>
        <taxon>Fungi</taxon>
        <taxon>Dikarya</taxon>
        <taxon>Ascomycota</taxon>
        <taxon>Pezizomycotina</taxon>
        <taxon>Leotiomycetes</taxon>
        <taxon>Helotiales</taxon>
        <taxon>Helotiaceae</taxon>
        <taxon>Glarea</taxon>
    </lineage>
</organism>
<feature type="compositionally biased region" description="Low complexity" evidence="1">
    <location>
        <begin position="40"/>
        <end position="51"/>
    </location>
</feature>
<feature type="compositionally biased region" description="Basic residues" evidence="1">
    <location>
        <begin position="72"/>
        <end position="90"/>
    </location>
</feature>
<dbReference type="InterPro" id="IPR051513">
    <property type="entry name" value="Tectonin_beta-prop"/>
</dbReference>
<name>S3DSD4_GLAL2</name>
<dbReference type="RefSeq" id="XP_008083437.1">
    <property type="nucleotide sequence ID" value="XM_008085246.1"/>
</dbReference>
<feature type="compositionally biased region" description="Basic and acidic residues" evidence="1">
    <location>
        <begin position="62"/>
        <end position="71"/>
    </location>
</feature>
<dbReference type="PANTHER" id="PTHR23250">
    <property type="entry name" value="DYSFERLIN-RELATED"/>
    <property type="match status" value="1"/>
</dbReference>
<dbReference type="OrthoDB" id="72441at2759"/>
<dbReference type="STRING" id="1116229.S3DSD4"/>
<feature type="compositionally biased region" description="Basic and acidic residues" evidence="1">
    <location>
        <begin position="467"/>
        <end position="488"/>
    </location>
</feature>
<evidence type="ECO:0000256" key="1">
    <source>
        <dbReference type="SAM" id="MobiDB-lite"/>
    </source>
</evidence>
<evidence type="ECO:0000313" key="2">
    <source>
        <dbReference type="EMBL" id="EPE29328.1"/>
    </source>
</evidence>
<sequence>MSLHLHSSTRRPEPLKDTDYDHEISLVDHTKNQNVSVENGRSSRSRSAGRATQISDVASDSSSRRLSDVPLKKRHTKDKLRKEMSKRKYKKYQDKSNKDTDAGAEEDSAEEDEEDGTKPSRETSPERAGAEITNEETPERGRRKQKHKHKPSETAIDILYENQRGLFLCGMALFSAKALGNLDPAPWTNVAHKTSATNITNAQVPDPSWEWVSKEWTVNHENDVDEDGWEYSFAFSKKFSWHGRSWYNSYVRRRAWIRKRAKKHVGYEAQPLAHRLNSDYFTIHPAVERGDSRSRASTMTDAARFSVDMLAKRDMEEMVAEDICDITALMVALKLAAIDREKLEAVENFIEHGGDELFYLRDRMHDIMRMFIFQASRKILVSHLHKTYNELVKQSEEVEAEDDDDNKGSETKRRVENLRIALEHADEEVKKLEYWSDVKEMAENGETIHGVDQIGGWDAKEWEGIDISRPKDVISRPHEAGNIKKRQENGMNVERASSKTRDGTNNENGGSTAKGKGKDKAKE</sequence>
<proteinExistence type="predicted"/>
<evidence type="ECO:0008006" key="4">
    <source>
        <dbReference type="Google" id="ProtNLM"/>
    </source>
</evidence>
<feature type="compositionally biased region" description="Polar residues" evidence="1">
    <location>
        <begin position="52"/>
        <end position="61"/>
    </location>
</feature>
<dbReference type="HOGENOM" id="CLU_028361_1_0_1"/>
<dbReference type="AlphaFoldDB" id="S3DSD4"/>
<dbReference type="OMA" id="WQGVDNS"/>
<dbReference type="EMBL" id="KE145367">
    <property type="protein sequence ID" value="EPE29328.1"/>
    <property type="molecule type" value="Genomic_DNA"/>
</dbReference>
<evidence type="ECO:0000313" key="3">
    <source>
        <dbReference type="Proteomes" id="UP000016922"/>
    </source>
</evidence>
<feature type="region of interest" description="Disordered" evidence="1">
    <location>
        <begin position="1"/>
        <end position="152"/>
    </location>
</feature>
<feature type="compositionally biased region" description="Acidic residues" evidence="1">
    <location>
        <begin position="102"/>
        <end position="115"/>
    </location>
</feature>
<dbReference type="PANTHER" id="PTHR23250:SF1">
    <property type="entry name" value="TECTONIN BETA-PROPELLER REPEAT-CONTAINING PROTEIN 1"/>
    <property type="match status" value="1"/>
</dbReference>